<evidence type="ECO:0000313" key="7">
    <source>
        <dbReference type="EMBL" id="AJG23538.1"/>
    </source>
</evidence>
<feature type="chain" id="PRO_5002181792" evidence="5">
    <location>
        <begin position="39"/>
        <end position="619"/>
    </location>
</feature>
<evidence type="ECO:0000256" key="1">
    <source>
        <dbReference type="ARBA" id="ARBA00008779"/>
    </source>
</evidence>
<dbReference type="STRING" id="68895.RR42_s1950"/>
<dbReference type="InterPro" id="IPR017850">
    <property type="entry name" value="Alkaline_phosphatase_core_sf"/>
</dbReference>
<proteinExistence type="inferred from homology"/>
<sequence length="619" mass="69274">MNVHNRTRNPFACLPRAMRLAMHGFMLLVAAQSGLLHAQQQPQPQPQQQRNQPNILWITVEDITTFIGAYGDREVKTPNIDQLAREGVLYTHAYQTAGVCAPARAALITGMYPTSVGAQHMRTGPGEIQMPGRSASQRPDGLPATYSVVLPEQVKAFPEYLRKAGYYTTNNQKQDYQFEAPVTVWDENGPAASFRNRPKGKPFFSVFNFFLTHEVMVALRKDPLLNDPVSVPVPPIFPDTAAVRGDIARMYTNIELMDRQVGELIQMLKDDGLYDNTIIFFFADNGGNLPWMKRELLERGTHVPFIVRHPGGQHGGTRRDELVSGVDMAPTVLSLAGVPVPGYMQGQAFLGEQRASIPRRYVFAARDRMDTEYDRVRMVRDQRYRYLYNYMPELPYYQDLKFRMKLPMMRDILKLRAEGSLPPATAAWFKTKPVEELYDAEQDPWEQHNLADDPKYKNKLEELRHAFQAWTAKVGDKGGVPEREMLKQMWQGGSEPPATAIPEVRRAGNGVDGVDGVQIACATPGASIGYWIERPAARATAATHVVQSWDYERLAGELFGMGLAKVGDMRPVPPSWSVYGGETIALRPGEILHVNAMRIGFRPAAIDYADGAVVSPAAK</sequence>
<evidence type="ECO:0000259" key="6">
    <source>
        <dbReference type="Pfam" id="PF00884"/>
    </source>
</evidence>
<dbReference type="PANTHER" id="PTHR42693">
    <property type="entry name" value="ARYLSULFATASE FAMILY MEMBER"/>
    <property type="match status" value="1"/>
</dbReference>
<dbReference type="PANTHER" id="PTHR42693:SF53">
    <property type="entry name" value="ENDO-4-O-SULFATASE"/>
    <property type="match status" value="1"/>
</dbReference>
<dbReference type="EC" id="3.1.6.6" evidence="7"/>
<dbReference type="KEGG" id="cbw:RR42_s1950"/>
<protein>
    <submittedName>
        <fullName evidence="7">Choline-sulfatase</fullName>
        <ecNumber evidence="7">3.1.6.6</ecNumber>
    </submittedName>
</protein>
<keyword evidence="5" id="KW-0732">Signal</keyword>
<keyword evidence="8" id="KW-1185">Reference proteome</keyword>
<name>A0A0C4YKE2_9BURK</name>
<keyword evidence="4" id="KW-0106">Calcium</keyword>
<dbReference type="RefSeq" id="WP_236702075.1">
    <property type="nucleotide sequence ID" value="NZ_CP010537.1"/>
</dbReference>
<dbReference type="Proteomes" id="UP000031843">
    <property type="component" value="Chromosome secondary"/>
</dbReference>
<evidence type="ECO:0000256" key="3">
    <source>
        <dbReference type="ARBA" id="ARBA00022801"/>
    </source>
</evidence>
<evidence type="ECO:0000313" key="8">
    <source>
        <dbReference type="Proteomes" id="UP000031843"/>
    </source>
</evidence>
<dbReference type="GO" id="GO:0004065">
    <property type="term" value="F:arylsulfatase activity"/>
    <property type="evidence" value="ECO:0007669"/>
    <property type="project" value="TreeGrafter"/>
</dbReference>
<feature type="domain" description="Sulfatase N-terminal" evidence="6">
    <location>
        <begin position="53"/>
        <end position="338"/>
    </location>
</feature>
<dbReference type="Gene3D" id="3.40.720.10">
    <property type="entry name" value="Alkaline Phosphatase, subunit A"/>
    <property type="match status" value="1"/>
</dbReference>
<dbReference type="PROSITE" id="PS00523">
    <property type="entry name" value="SULFATASE_1"/>
    <property type="match status" value="1"/>
</dbReference>
<keyword evidence="3 7" id="KW-0378">Hydrolase</keyword>
<dbReference type="AlphaFoldDB" id="A0A0C4YKE2"/>
<evidence type="ECO:0000256" key="5">
    <source>
        <dbReference type="SAM" id="SignalP"/>
    </source>
</evidence>
<accession>A0A0C4YKE2</accession>
<dbReference type="InterPro" id="IPR000917">
    <property type="entry name" value="Sulfatase_N"/>
</dbReference>
<dbReference type="GO" id="GO:0047753">
    <property type="term" value="F:choline-sulfatase activity"/>
    <property type="evidence" value="ECO:0007669"/>
    <property type="project" value="UniProtKB-EC"/>
</dbReference>
<dbReference type="InterPro" id="IPR050738">
    <property type="entry name" value="Sulfatase"/>
</dbReference>
<dbReference type="Pfam" id="PF00884">
    <property type="entry name" value="Sulfatase"/>
    <property type="match status" value="1"/>
</dbReference>
<dbReference type="SUPFAM" id="SSF53649">
    <property type="entry name" value="Alkaline phosphatase-like"/>
    <property type="match status" value="1"/>
</dbReference>
<organism evidence="7 8">
    <name type="scientific">Cupriavidus basilensis</name>
    <dbReference type="NCBI Taxonomy" id="68895"/>
    <lineage>
        <taxon>Bacteria</taxon>
        <taxon>Pseudomonadati</taxon>
        <taxon>Pseudomonadota</taxon>
        <taxon>Betaproteobacteria</taxon>
        <taxon>Burkholderiales</taxon>
        <taxon>Burkholderiaceae</taxon>
        <taxon>Cupriavidus</taxon>
    </lineage>
</organism>
<reference evidence="7 8" key="1">
    <citation type="journal article" date="2015" name="Genome Announc.">
        <title>Complete Genome Sequence of Cupriavidus basilensis 4G11, Isolated from the Oak Ridge Field Research Center Site.</title>
        <authorList>
            <person name="Ray J."/>
            <person name="Waters R.J."/>
            <person name="Skerker J.M."/>
            <person name="Kuehl J.V."/>
            <person name="Price M.N."/>
            <person name="Huang J."/>
            <person name="Chakraborty R."/>
            <person name="Arkin A.P."/>
            <person name="Deutschbauer A."/>
        </authorList>
    </citation>
    <scope>NUCLEOTIDE SEQUENCE [LARGE SCALE GENOMIC DNA]</scope>
    <source>
        <strain evidence="7">4G11</strain>
    </source>
</reference>
<evidence type="ECO:0000256" key="4">
    <source>
        <dbReference type="ARBA" id="ARBA00022837"/>
    </source>
</evidence>
<comment type="similarity">
    <text evidence="1">Belongs to the sulfatase family.</text>
</comment>
<gene>
    <name evidence="7" type="ORF">RR42_s1950</name>
</gene>
<keyword evidence="2" id="KW-0479">Metal-binding</keyword>
<dbReference type="CDD" id="cd16027">
    <property type="entry name" value="SGSH"/>
    <property type="match status" value="1"/>
</dbReference>
<dbReference type="InterPro" id="IPR024607">
    <property type="entry name" value="Sulfatase_CS"/>
</dbReference>
<feature type="signal peptide" evidence="5">
    <location>
        <begin position="1"/>
        <end position="38"/>
    </location>
</feature>
<dbReference type="EMBL" id="CP010537">
    <property type="protein sequence ID" value="AJG23538.1"/>
    <property type="molecule type" value="Genomic_DNA"/>
</dbReference>
<evidence type="ECO:0000256" key="2">
    <source>
        <dbReference type="ARBA" id="ARBA00022723"/>
    </source>
</evidence>
<dbReference type="GO" id="GO:0046872">
    <property type="term" value="F:metal ion binding"/>
    <property type="evidence" value="ECO:0007669"/>
    <property type="project" value="UniProtKB-KW"/>
</dbReference>